<evidence type="ECO:0000313" key="2">
    <source>
        <dbReference type="Proteomes" id="UP000254174"/>
    </source>
</evidence>
<protein>
    <submittedName>
        <fullName evidence="1">Uncharacterized protein</fullName>
    </submittedName>
</protein>
<accession>A0A377D070</accession>
<proteinExistence type="predicted"/>
<dbReference type="AlphaFoldDB" id="A0A377D070"/>
<name>A0A377D070_ECOLX</name>
<dbReference type="EMBL" id="UGFC01000005">
    <property type="protein sequence ID" value="STM10561.1"/>
    <property type="molecule type" value="Genomic_DNA"/>
</dbReference>
<organism evidence="1 2">
    <name type="scientific">Escherichia coli</name>
    <dbReference type="NCBI Taxonomy" id="562"/>
    <lineage>
        <taxon>Bacteria</taxon>
        <taxon>Pseudomonadati</taxon>
        <taxon>Pseudomonadota</taxon>
        <taxon>Gammaproteobacteria</taxon>
        <taxon>Enterobacterales</taxon>
        <taxon>Enterobacteriaceae</taxon>
        <taxon>Escherichia</taxon>
    </lineage>
</organism>
<reference evidence="1 2" key="1">
    <citation type="submission" date="2018-06" db="EMBL/GenBank/DDBJ databases">
        <authorList>
            <consortium name="Pathogen Informatics"/>
            <person name="Doyle S."/>
        </authorList>
    </citation>
    <scope>NUCLEOTIDE SEQUENCE [LARGE SCALE GENOMIC DNA]</scope>
    <source>
        <strain evidence="1 2">NCTC7922</strain>
    </source>
</reference>
<evidence type="ECO:0000313" key="1">
    <source>
        <dbReference type="EMBL" id="STM10561.1"/>
    </source>
</evidence>
<sequence length="91" mass="10700">MAYLRQQLLEGLRTVGVVNHHFNHGGGWRAPGVSKRRFKFLPVLRTMIFQLEHRGGVLKMDVLRHQIETLALVFRRWQQRENLPAVVVHHN</sequence>
<gene>
    <name evidence="1" type="ORF">NCTC7922_01264</name>
</gene>
<dbReference type="Proteomes" id="UP000254174">
    <property type="component" value="Unassembled WGS sequence"/>
</dbReference>